<dbReference type="AlphaFoldDB" id="A0A1M6K1P3"/>
<dbReference type="GO" id="GO:0003677">
    <property type="term" value="F:DNA binding"/>
    <property type="evidence" value="ECO:0007669"/>
    <property type="project" value="InterPro"/>
</dbReference>
<proteinExistence type="predicted"/>
<protein>
    <submittedName>
        <fullName evidence="2">Helix-turn-helix domain-containing protein</fullName>
    </submittedName>
</protein>
<keyword evidence="3" id="KW-1185">Reference proteome</keyword>
<dbReference type="EMBL" id="FQYQ01000027">
    <property type="protein sequence ID" value="SHJ52800.1"/>
    <property type="molecule type" value="Genomic_DNA"/>
</dbReference>
<dbReference type="Proteomes" id="UP000184185">
    <property type="component" value="Unassembled WGS sequence"/>
</dbReference>
<sequence>MLTSLGRFLRKLRIDRGEILKDMADKLEVSVSFLSAVENGKKRMPTAWNGRICSLYELNEGQKDEFTKVIADTEKTIELDFSGASASRRELAVSFARKFSDIDDTQLEEIQKILKRR</sequence>
<dbReference type="InterPro" id="IPR001387">
    <property type="entry name" value="Cro/C1-type_HTH"/>
</dbReference>
<dbReference type="Gene3D" id="1.10.260.40">
    <property type="entry name" value="lambda repressor-like DNA-binding domains"/>
    <property type="match status" value="1"/>
</dbReference>
<dbReference type="OrthoDB" id="9812960at2"/>
<dbReference type="PROSITE" id="PS50943">
    <property type="entry name" value="HTH_CROC1"/>
    <property type="match status" value="1"/>
</dbReference>
<gene>
    <name evidence="2" type="ORF">SAMN02745725_02751</name>
</gene>
<evidence type="ECO:0000313" key="3">
    <source>
        <dbReference type="Proteomes" id="UP000184185"/>
    </source>
</evidence>
<dbReference type="RefSeq" id="WP_072919030.1">
    <property type="nucleotide sequence ID" value="NZ_FQYQ01000027.1"/>
</dbReference>
<name>A0A1M6K1P3_PSEXY</name>
<dbReference type="Pfam" id="PF13560">
    <property type="entry name" value="HTH_31"/>
    <property type="match status" value="1"/>
</dbReference>
<feature type="domain" description="HTH cro/C1-type" evidence="1">
    <location>
        <begin position="9"/>
        <end position="63"/>
    </location>
</feature>
<dbReference type="SUPFAM" id="SSF47413">
    <property type="entry name" value="lambda repressor-like DNA-binding domains"/>
    <property type="match status" value="1"/>
</dbReference>
<dbReference type="InterPro" id="IPR010982">
    <property type="entry name" value="Lambda_DNA-bd_dom_sf"/>
</dbReference>
<accession>A0A1M6K1P3</accession>
<evidence type="ECO:0000313" key="2">
    <source>
        <dbReference type="EMBL" id="SHJ52800.1"/>
    </source>
</evidence>
<reference evidence="2 3" key="1">
    <citation type="submission" date="2016-11" db="EMBL/GenBank/DDBJ databases">
        <authorList>
            <person name="Jaros S."/>
            <person name="Januszkiewicz K."/>
            <person name="Wedrychowicz H."/>
        </authorList>
    </citation>
    <scope>NUCLEOTIDE SEQUENCE [LARGE SCALE GENOMIC DNA]</scope>
    <source>
        <strain evidence="2 3">DSM 14809</strain>
    </source>
</reference>
<dbReference type="CDD" id="cd00093">
    <property type="entry name" value="HTH_XRE"/>
    <property type="match status" value="1"/>
</dbReference>
<organism evidence="2 3">
    <name type="scientific">Pseudobutyrivibrio xylanivorans DSM 14809</name>
    <dbReference type="NCBI Taxonomy" id="1123012"/>
    <lineage>
        <taxon>Bacteria</taxon>
        <taxon>Bacillati</taxon>
        <taxon>Bacillota</taxon>
        <taxon>Clostridia</taxon>
        <taxon>Lachnospirales</taxon>
        <taxon>Lachnospiraceae</taxon>
        <taxon>Pseudobutyrivibrio</taxon>
    </lineage>
</organism>
<evidence type="ECO:0000259" key="1">
    <source>
        <dbReference type="PROSITE" id="PS50943"/>
    </source>
</evidence>